<evidence type="ECO:0000313" key="2">
    <source>
        <dbReference type="EMBL" id="ULT88944.1"/>
    </source>
</evidence>
<protein>
    <recommendedName>
        <fullName evidence="4">Protein CBR-MIF-2</fullName>
    </recommendedName>
</protein>
<evidence type="ECO:0000256" key="1">
    <source>
        <dbReference type="ARBA" id="ARBA00005851"/>
    </source>
</evidence>
<accession>A0AAE9A539</accession>
<dbReference type="InterPro" id="IPR014347">
    <property type="entry name" value="Tautomerase/MIF_sf"/>
</dbReference>
<dbReference type="InterPro" id="IPR001398">
    <property type="entry name" value="Macrophage_inhib_fac"/>
</dbReference>
<gene>
    <name evidence="2" type="ORF">L3Y34_007853</name>
</gene>
<name>A0AAE9A539_CAEBR</name>
<dbReference type="Gene3D" id="3.30.429.10">
    <property type="entry name" value="Macrophage Migration Inhibitory Factor"/>
    <property type="match status" value="1"/>
</dbReference>
<reference evidence="2 3" key="1">
    <citation type="submission" date="2022-02" db="EMBL/GenBank/DDBJ databases">
        <title>Chromosome-level reference genomes for two strains of Caenorhabditis briggsae: an improved platform for comparative genomics.</title>
        <authorList>
            <person name="Stevens L."/>
            <person name="Andersen E.C."/>
        </authorList>
    </citation>
    <scope>NUCLEOTIDE SEQUENCE [LARGE SCALE GENOMIC DNA]</scope>
    <source>
        <strain evidence="2">QX1410_ONT</strain>
        <tissue evidence="2">Whole-organism</tissue>
    </source>
</reference>
<evidence type="ECO:0000313" key="3">
    <source>
        <dbReference type="Proteomes" id="UP000827892"/>
    </source>
</evidence>
<dbReference type="EMBL" id="CP090895">
    <property type="protein sequence ID" value="ULT88944.1"/>
    <property type="molecule type" value="Genomic_DNA"/>
</dbReference>
<dbReference type="Proteomes" id="UP000827892">
    <property type="component" value="Chromosome V"/>
</dbReference>
<dbReference type="PANTHER" id="PTHR11954:SF37">
    <property type="entry name" value="MIF-LIKE PROTEIN MIF-2"/>
    <property type="match status" value="1"/>
</dbReference>
<sequence length="141" mass="15291">MLTTKAIRISSSVVFKLQKRNMPMVRVATNLPDEKVPQDFEIRLTDLLARSMGKPRERIAVEVAAGARLVHGATHDPATVISIKSIGAVSAEDNIRHTAAITEFCGKELGLPKDKVVITFHDMAPVTVGFNGTTVAETNKL</sequence>
<evidence type="ECO:0008006" key="4">
    <source>
        <dbReference type="Google" id="ProtNLM"/>
    </source>
</evidence>
<dbReference type="AlphaFoldDB" id="A0AAE9A539"/>
<proteinExistence type="inferred from homology"/>
<comment type="similarity">
    <text evidence="1">Belongs to the MIF family.</text>
</comment>
<organism evidence="2 3">
    <name type="scientific">Caenorhabditis briggsae</name>
    <dbReference type="NCBI Taxonomy" id="6238"/>
    <lineage>
        <taxon>Eukaryota</taxon>
        <taxon>Metazoa</taxon>
        <taxon>Ecdysozoa</taxon>
        <taxon>Nematoda</taxon>
        <taxon>Chromadorea</taxon>
        <taxon>Rhabditida</taxon>
        <taxon>Rhabditina</taxon>
        <taxon>Rhabditomorpha</taxon>
        <taxon>Rhabditoidea</taxon>
        <taxon>Rhabditidae</taxon>
        <taxon>Peloderinae</taxon>
        <taxon>Caenorhabditis</taxon>
    </lineage>
</organism>
<dbReference type="Pfam" id="PF01187">
    <property type="entry name" value="MIF"/>
    <property type="match status" value="1"/>
</dbReference>
<dbReference type="SUPFAM" id="SSF55331">
    <property type="entry name" value="Tautomerase/MIF"/>
    <property type="match status" value="1"/>
</dbReference>
<dbReference type="PANTHER" id="PTHR11954">
    <property type="entry name" value="D-DOPACHROME DECARBOXYLASE"/>
    <property type="match status" value="1"/>
</dbReference>